<evidence type="ECO:0000256" key="1">
    <source>
        <dbReference type="SAM" id="MobiDB-lite"/>
    </source>
</evidence>
<gene>
    <name evidence="2" type="ORF">V5O48_010337</name>
</gene>
<dbReference type="EMBL" id="JBAHYK010000740">
    <property type="protein sequence ID" value="KAL0571619.1"/>
    <property type="molecule type" value="Genomic_DNA"/>
</dbReference>
<name>A0ABR3F990_9AGAR</name>
<comment type="caution">
    <text evidence="2">The sequence shown here is derived from an EMBL/GenBank/DDBJ whole genome shotgun (WGS) entry which is preliminary data.</text>
</comment>
<feature type="region of interest" description="Disordered" evidence="1">
    <location>
        <begin position="354"/>
        <end position="373"/>
    </location>
</feature>
<dbReference type="Proteomes" id="UP001465976">
    <property type="component" value="Unassembled WGS sequence"/>
</dbReference>
<sequence>MDFLRQCSLKFPGPLAAVNELHRLGRPPSNHVIDISTPGVRLQTAIKVMGALANRELAPWETVSLHVKAHWKSFIGLWVRVLLKDLILGDQGGPITPEGVMARDNILMCVPGCLARGAPDIKMLNHTTPYLEPLLIQIWLTVIDEYHLAWPVWCLLMVNVLAIEVSEIKNTDQKTSLILVRHINTHIPKLSNMSSEDISTFKCFMAMLLAFQDSGGPLTFCEVRLQTIPALVRLASTILFRCYKKIIHSDSHLQGCSDDLHTIVELALTYLCSAIHDSRSVLLALESGLLKVVVRIPPQFFENDHAIQTPDHELELTHLLVSVLDRVARMIIYPAVQHSFLSLAKKIGVDRVGEDSEEDSSLPPVMRTAWKRT</sequence>
<evidence type="ECO:0000313" key="3">
    <source>
        <dbReference type="Proteomes" id="UP001465976"/>
    </source>
</evidence>
<protein>
    <submittedName>
        <fullName evidence="2">Uncharacterized protein</fullName>
    </submittedName>
</protein>
<reference evidence="2 3" key="1">
    <citation type="submission" date="2024-02" db="EMBL/GenBank/DDBJ databases">
        <title>A draft genome for the cacao thread blight pathogen Marasmius crinis-equi.</title>
        <authorList>
            <person name="Cohen S.P."/>
            <person name="Baruah I.K."/>
            <person name="Amoako-Attah I."/>
            <person name="Bukari Y."/>
            <person name="Meinhardt L.W."/>
            <person name="Bailey B.A."/>
        </authorList>
    </citation>
    <scope>NUCLEOTIDE SEQUENCE [LARGE SCALE GENOMIC DNA]</scope>
    <source>
        <strain evidence="2 3">GH-76</strain>
    </source>
</reference>
<accession>A0ABR3F990</accession>
<keyword evidence="3" id="KW-1185">Reference proteome</keyword>
<evidence type="ECO:0000313" key="2">
    <source>
        <dbReference type="EMBL" id="KAL0571619.1"/>
    </source>
</evidence>
<proteinExistence type="predicted"/>
<organism evidence="2 3">
    <name type="scientific">Marasmius crinis-equi</name>
    <dbReference type="NCBI Taxonomy" id="585013"/>
    <lineage>
        <taxon>Eukaryota</taxon>
        <taxon>Fungi</taxon>
        <taxon>Dikarya</taxon>
        <taxon>Basidiomycota</taxon>
        <taxon>Agaricomycotina</taxon>
        <taxon>Agaricomycetes</taxon>
        <taxon>Agaricomycetidae</taxon>
        <taxon>Agaricales</taxon>
        <taxon>Marasmiineae</taxon>
        <taxon>Marasmiaceae</taxon>
        <taxon>Marasmius</taxon>
    </lineage>
</organism>